<feature type="region of interest" description="Disordered" evidence="2">
    <location>
        <begin position="540"/>
        <end position="563"/>
    </location>
</feature>
<dbReference type="Proteomes" id="UP000030706">
    <property type="component" value="Unassembled WGS sequence"/>
</dbReference>
<gene>
    <name evidence="3" type="ORF">M438DRAFT_405058</name>
</gene>
<organism evidence="3 4">
    <name type="scientific">Aureobasidium pullulans EXF-150</name>
    <dbReference type="NCBI Taxonomy" id="1043002"/>
    <lineage>
        <taxon>Eukaryota</taxon>
        <taxon>Fungi</taxon>
        <taxon>Dikarya</taxon>
        <taxon>Ascomycota</taxon>
        <taxon>Pezizomycotina</taxon>
        <taxon>Dothideomycetes</taxon>
        <taxon>Dothideomycetidae</taxon>
        <taxon>Dothideales</taxon>
        <taxon>Saccotheciaceae</taxon>
        <taxon>Aureobasidium</taxon>
    </lineage>
</organism>
<keyword evidence="1" id="KW-0175">Coiled coil</keyword>
<feature type="region of interest" description="Disordered" evidence="2">
    <location>
        <begin position="436"/>
        <end position="456"/>
    </location>
</feature>
<keyword evidence="4" id="KW-1185">Reference proteome</keyword>
<dbReference type="RefSeq" id="XP_029761847.1">
    <property type="nucleotide sequence ID" value="XM_029909760.1"/>
</dbReference>
<dbReference type="EMBL" id="KL584980">
    <property type="protein sequence ID" value="KEQ85660.1"/>
    <property type="molecule type" value="Genomic_DNA"/>
</dbReference>
<proteinExistence type="predicted"/>
<name>A0A074XJH0_AURPU</name>
<dbReference type="AlphaFoldDB" id="A0A074XJH0"/>
<evidence type="ECO:0000313" key="3">
    <source>
        <dbReference type="EMBL" id="KEQ85660.1"/>
    </source>
</evidence>
<dbReference type="GeneID" id="40752066"/>
<reference evidence="3 4" key="1">
    <citation type="journal article" date="2014" name="BMC Genomics">
        <title>Genome sequencing of four Aureobasidium pullulans varieties: biotechnological potential, stress tolerance, and description of new species.</title>
        <authorList>
            <person name="Gostin Ar C."/>
            <person name="Ohm R.A."/>
            <person name="Kogej T."/>
            <person name="Sonjak S."/>
            <person name="Turk M."/>
            <person name="Zajc J."/>
            <person name="Zalar P."/>
            <person name="Grube M."/>
            <person name="Sun H."/>
            <person name="Han J."/>
            <person name="Sharma A."/>
            <person name="Chiniquy J."/>
            <person name="Ngan C.Y."/>
            <person name="Lipzen A."/>
            <person name="Barry K."/>
            <person name="Grigoriev I.V."/>
            <person name="Gunde-Cimerman N."/>
        </authorList>
    </citation>
    <scope>NUCLEOTIDE SEQUENCE [LARGE SCALE GENOMIC DNA]</scope>
    <source>
        <strain evidence="3 4">EXF-150</strain>
    </source>
</reference>
<sequence>MDAFNTWVRKRMSSRGSSEAVLFDISQYNNNHVQTLNTWQAFCNDTTVWQRNDKGRYYPLECDDPTTCKLARQAADQRNAKSNAEDKLGEHTDALVELMRYNGEIEEQQEEIKKNAEEWEIKNARKEAAQKGLVTKRRNKERRDEQKRLTEHICAELEGLKGQDEQKNELLAGLQRDVLRGSKDLDEKNKERSERIQQEILDMTRMSRMRRENREKPSVRRQVDKNTDIATMNTPEPTPMKPHFTRQIEEIKSRAQAPSKTYGSFRAEEYEDHLTYLRARRVYLHSNDSVNYESANEVWKKDGHPAVEAFIEYNKSSPEIFMLKSVTKHLHNGETALEDALQTVSRSYQAPFWWEDGDHHQLRPSELSSAMDKDLTEFANEFMESYGFHDGPQNAKTFVEYLNGWQTLWNSTTIWQSNNNPNLVEHYAIERETPAEYNSARQTANESAPKDLPEEEDECHEKIMSSLVKMIRYNEVLKQRKTDSERRDAALRSFAAKKKVKEKIAKKNQMVSRICDALDNLKDLDEKNKKSFERIQQEILDITSEDEQNEDGRQGGAKRQKQV</sequence>
<protein>
    <submittedName>
        <fullName evidence="3">Uncharacterized protein</fullName>
    </submittedName>
</protein>
<accession>A0A074XJH0</accession>
<evidence type="ECO:0000313" key="4">
    <source>
        <dbReference type="Proteomes" id="UP000030706"/>
    </source>
</evidence>
<feature type="coiled-coil region" evidence="1">
    <location>
        <begin position="91"/>
        <end position="129"/>
    </location>
</feature>
<evidence type="ECO:0000256" key="1">
    <source>
        <dbReference type="SAM" id="Coils"/>
    </source>
</evidence>
<dbReference type="HOGENOM" id="CLU_483932_0_0_1"/>
<evidence type="ECO:0000256" key="2">
    <source>
        <dbReference type="SAM" id="MobiDB-lite"/>
    </source>
</evidence>